<protein>
    <submittedName>
        <fullName evidence="1">Uncharacterized protein</fullName>
    </submittedName>
</protein>
<evidence type="ECO:0000313" key="1">
    <source>
        <dbReference type="EMBL" id="GBP50574.1"/>
    </source>
</evidence>
<reference evidence="1 2" key="1">
    <citation type="journal article" date="2019" name="Commun. Biol.">
        <title>The bagworm genome reveals a unique fibroin gene that provides high tensile strength.</title>
        <authorList>
            <person name="Kono N."/>
            <person name="Nakamura H."/>
            <person name="Ohtoshi R."/>
            <person name="Tomita M."/>
            <person name="Numata K."/>
            <person name="Arakawa K."/>
        </authorList>
    </citation>
    <scope>NUCLEOTIDE SEQUENCE [LARGE SCALE GENOMIC DNA]</scope>
</reference>
<dbReference type="AlphaFoldDB" id="A0A4C1WKC7"/>
<evidence type="ECO:0000313" key="2">
    <source>
        <dbReference type="Proteomes" id="UP000299102"/>
    </source>
</evidence>
<proteinExistence type="predicted"/>
<comment type="caution">
    <text evidence="1">The sequence shown here is derived from an EMBL/GenBank/DDBJ whole genome shotgun (WGS) entry which is preliminary data.</text>
</comment>
<dbReference type="Proteomes" id="UP000299102">
    <property type="component" value="Unassembled WGS sequence"/>
</dbReference>
<keyword evidence="2" id="KW-1185">Reference proteome</keyword>
<organism evidence="1 2">
    <name type="scientific">Eumeta variegata</name>
    <name type="common">Bagworm moth</name>
    <name type="synonym">Eumeta japonica</name>
    <dbReference type="NCBI Taxonomy" id="151549"/>
    <lineage>
        <taxon>Eukaryota</taxon>
        <taxon>Metazoa</taxon>
        <taxon>Ecdysozoa</taxon>
        <taxon>Arthropoda</taxon>
        <taxon>Hexapoda</taxon>
        <taxon>Insecta</taxon>
        <taxon>Pterygota</taxon>
        <taxon>Neoptera</taxon>
        <taxon>Endopterygota</taxon>
        <taxon>Lepidoptera</taxon>
        <taxon>Glossata</taxon>
        <taxon>Ditrysia</taxon>
        <taxon>Tineoidea</taxon>
        <taxon>Psychidae</taxon>
        <taxon>Oiketicinae</taxon>
        <taxon>Eumeta</taxon>
    </lineage>
</organism>
<dbReference type="EMBL" id="BGZK01000568">
    <property type="protein sequence ID" value="GBP50574.1"/>
    <property type="molecule type" value="Genomic_DNA"/>
</dbReference>
<gene>
    <name evidence="1" type="ORF">EVAR_29333_1</name>
</gene>
<accession>A0A4C1WKC7</accession>
<sequence length="159" mass="18672">MINTSVLLGYTICAVYSNTASLSCALCSNIRNSKFEKDTHVRRSAYRVAPEVHRLKSYHRLEFELNLFAKRFITNGEEYYKRPATKSLVLHRGDRIRDQMTAEEVRLWRPDTADVARGTTTCRVVHDDSIRKCREVAYPCPYCPYLLQLYKKQAFIERW</sequence>
<name>A0A4C1WKC7_EUMVA</name>